<keyword evidence="2" id="KW-0255">Endonuclease</keyword>
<proteinExistence type="predicted"/>
<dbReference type="CDD" id="cd00085">
    <property type="entry name" value="HNHc"/>
    <property type="match status" value="1"/>
</dbReference>
<dbReference type="AlphaFoldDB" id="A0AAP4A9Y7"/>
<feature type="domain" description="HNH nuclease" evidence="1">
    <location>
        <begin position="142"/>
        <end position="195"/>
    </location>
</feature>
<dbReference type="Pfam" id="PF01844">
    <property type="entry name" value="HNH"/>
    <property type="match status" value="1"/>
</dbReference>
<comment type="caution">
    <text evidence="2">The sequence shown here is derived from an EMBL/GenBank/DDBJ whole genome shotgun (WGS) entry which is preliminary data.</text>
</comment>
<organism evidence="2 3">
    <name type="scientific">Clostridium perfringens</name>
    <dbReference type="NCBI Taxonomy" id="1502"/>
    <lineage>
        <taxon>Bacteria</taxon>
        <taxon>Bacillati</taxon>
        <taxon>Bacillota</taxon>
        <taxon>Clostridia</taxon>
        <taxon>Eubacteriales</taxon>
        <taxon>Clostridiaceae</taxon>
        <taxon>Clostridium</taxon>
    </lineage>
</organism>
<dbReference type="InterPro" id="IPR018925">
    <property type="entry name" value="XtmA-like_N"/>
</dbReference>
<keyword evidence="2" id="KW-0378">Hydrolase</keyword>
<sequence length="230" mass="26915">MARAPNEKVKKAYELFKEGYKLVDISKELDIPSGTVRRWKKTYNWDNENVEVNIKKIKKEKTINRINKVPKEKKKKESIYFDMITELRKIIKDDNSSNAEKISACNTMITLVTTPGIAKKLNSLTRKMDLKETNAITDEEWNKSIDYFRNDNGEQCCAYCGKHYSRLEKEHIKPLTKGGKTTISNIIPACRICNTTKNNRDFVEWYLGSSVYDEERMNKIFDYIEKWGDS</sequence>
<dbReference type="RefSeq" id="WP_279858263.1">
    <property type="nucleotide sequence ID" value="NZ_JARVUX010000012.1"/>
</dbReference>
<dbReference type="PANTHER" id="PTHR33877:SF1">
    <property type="entry name" value="TYPE IV METHYL-DIRECTED RESTRICTION ENZYME ECOKMCRA"/>
    <property type="match status" value="1"/>
</dbReference>
<keyword evidence="2" id="KW-0540">Nuclease</keyword>
<protein>
    <submittedName>
        <fullName evidence="2">HNH endonuclease</fullName>
    </submittedName>
</protein>
<dbReference type="EMBL" id="JARVUX010000012">
    <property type="protein sequence ID" value="MDH2337306.1"/>
    <property type="molecule type" value="Genomic_DNA"/>
</dbReference>
<dbReference type="Pfam" id="PF10668">
    <property type="entry name" value="Phage_terminase"/>
    <property type="match status" value="1"/>
</dbReference>
<dbReference type="InterPro" id="IPR052892">
    <property type="entry name" value="NA-targeting_endonuclease"/>
</dbReference>
<dbReference type="Gene3D" id="1.10.30.50">
    <property type="match status" value="1"/>
</dbReference>
<evidence type="ECO:0000313" key="2">
    <source>
        <dbReference type="EMBL" id="MDH2337306.1"/>
    </source>
</evidence>
<dbReference type="InterPro" id="IPR003615">
    <property type="entry name" value="HNH_nuc"/>
</dbReference>
<dbReference type="GO" id="GO:0003676">
    <property type="term" value="F:nucleic acid binding"/>
    <property type="evidence" value="ECO:0007669"/>
    <property type="project" value="InterPro"/>
</dbReference>
<reference evidence="2" key="1">
    <citation type="submission" date="2023-04" db="EMBL/GenBank/DDBJ databases">
        <title>Epidemiological investigation of Clostridium perfringens isolated from cattle.</title>
        <authorList>
            <person name="Tian R."/>
        </authorList>
    </citation>
    <scope>NUCLEOTIDE SEQUENCE</scope>
    <source>
        <strain evidence="2">ZWCP172</strain>
    </source>
</reference>
<dbReference type="InterPro" id="IPR002711">
    <property type="entry name" value="HNH"/>
</dbReference>
<dbReference type="SUPFAM" id="SSF46689">
    <property type="entry name" value="Homeodomain-like"/>
    <property type="match status" value="1"/>
</dbReference>
<accession>A0AAP4A9Y7</accession>
<dbReference type="SMART" id="SM00507">
    <property type="entry name" value="HNHc"/>
    <property type="match status" value="1"/>
</dbReference>
<dbReference type="PANTHER" id="PTHR33877">
    <property type="entry name" value="SLL1193 PROTEIN"/>
    <property type="match status" value="1"/>
</dbReference>
<dbReference type="GO" id="GO:0004519">
    <property type="term" value="F:endonuclease activity"/>
    <property type="evidence" value="ECO:0007669"/>
    <property type="project" value="UniProtKB-KW"/>
</dbReference>
<dbReference type="Proteomes" id="UP001222958">
    <property type="component" value="Unassembled WGS sequence"/>
</dbReference>
<dbReference type="InterPro" id="IPR009057">
    <property type="entry name" value="Homeodomain-like_sf"/>
</dbReference>
<name>A0AAP4A9Y7_CLOPF</name>
<evidence type="ECO:0000313" key="3">
    <source>
        <dbReference type="Proteomes" id="UP001222958"/>
    </source>
</evidence>
<evidence type="ECO:0000259" key="1">
    <source>
        <dbReference type="SMART" id="SM00507"/>
    </source>
</evidence>
<gene>
    <name evidence="2" type="ORF">QDQ28_14095</name>
</gene>
<dbReference type="GO" id="GO:0008270">
    <property type="term" value="F:zinc ion binding"/>
    <property type="evidence" value="ECO:0007669"/>
    <property type="project" value="InterPro"/>
</dbReference>